<accession>A0ABV6YPP2</accession>
<proteinExistence type="predicted"/>
<keyword evidence="2" id="KW-1185">Reference proteome</keyword>
<comment type="caution">
    <text evidence="1">The sequence shown here is derived from an EMBL/GenBank/DDBJ whole genome shotgun (WGS) entry which is preliminary data.</text>
</comment>
<evidence type="ECO:0000313" key="1">
    <source>
        <dbReference type="EMBL" id="MFC1800039.1"/>
    </source>
</evidence>
<sequence>MRLEIDILKLEETSRSNYEDDKRYRSMLEAGDLTSDEIDSIVRKHYREVSAQVECRECGNCCKVFCPPLTSGDIDRLALLKKVPREDLIEGYLTATGGGEAHSMKSSPCPFLEGNECSVYLERPEACRAYPGLERPGFLSRIGYAFSNCSVCPIVYHVYERVKQEIRGREGIQSAR</sequence>
<name>A0ABV6YPP2_UNCEI</name>
<dbReference type="EMBL" id="JBHPEI010000058">
    <property type="protein sequence ID" value="MFC1800039.1"/>
    <property type="molecule type" value="Genomic_DNA"/>
</dbReference>
<dbReference type="Pfam" id="PF03692">
    <property type="entry name" value="CxxCxxCC"/>
    <property type="match status" value="1"/>
</dbReference>
<dbReference type="Proteomes" id="UP001594288">
    <property type="component" value="Unassembled WGS sequence"/>
</dbReference>
<reference evidence="1 2" key="1">
    <citation type="submission" date="2024-09" db="EMBL/GenBank/DDBJ databases">
        <authorList>
            <person name="D'Angelo T."/>
        </authorList>
    </citation>
    <scope>NUCLEOTIDE SEQUENCE [LARGE SCALE GENOMIC DNA]</scope>
    <source>
        <strain evidence="1">SAG AM-311-F02</strain>
    </source>
</reference>
<dbReference type="InterPro" id="IPR005358">
    <property type="entry name" value="Puta_zinc/iron-chelating_dom"/>
</dbReference>
<evidence type="ECO:0000313" key="2">
    <source>
        <dbReference type="Proteomes" id="UP001594288"/>
    </source>
</evidence>
<dbReference type="PANTHER" id="PTHR35866:SF1">
    <property type="entry name" value="YKGJ FAMILY CYSTEINE CLUSTER PROTEIN"/>
    <property type="match status" value="1"/>
</dbReference>
<organism evidence="1 2">
    <name type="scientific">Eiseniibacteriota bacterium</name>
    <dbReference type="NCBI Taxonomy" id="2212470"/>
    <lineage>
        <taxon>Bacteria</taxon>
        <taxon>Candidatus Eiseniibacteriota</taxon>
    </lineage>
</organism>
<gene>
    <name evidence="1" type="ORF">ACFL2Z_03905</name>
</gene>
<protein>
    <submittedName>
        <fullName evidence="1">YkgJ family cysteine cluster protein</fullName>
    </submittedName>
</protein>
<dbReference type="PANTHER" id="PTHR35866">
    <property type="entry name" value="PUTATIVE-RELATED"/>
    <property type="match status" value="1"/>
</dbReference>